<dbReference type="GO" id="GO:0005737">
    <property type="term" value="C:cytoplasm"/>
    <property type="evidence" value="ECO:0007669"/>
    <property type="project" value="TreeGrafter"/>
</dbReference>
<dbReference type="InterPro" id="IPR050637">
    <property type="entry name" value="NLRP_innate_immun_reg"/>
</dbReference>
<evidence type="ECO:0000313" key="2">
    <source>
        <dbReference type="EMBL" id="KAF2757729.1"/>
    </source>
</evidence>
<evidence type="ECO:0000256" key="1">
    <source>
        <dbReference type="SAM" id="MobiDB-lite"/>
    </source>
</evidence>
<proteinExistence type="predicted"/>
<dbReference type="PANTHER" id="PTHR45690:SF4">
    <property type="entry name" value="NACHT, LRR AND PYD DOMAINS-CONTAINING PROTEIN 10"/>
    <property type="match status" value="1"/>
</dbReference>
<organism evidence="2 3">
    <name type="scientific">Pseudovirgaria hyperparasitica</name>
    <dbReference type="NCBI Taxonomy" id="470096"/>
    <lineage>
        <taxon>Eukaryota</taxon>
        <taxon>Fungi</taxon>
        <taxon>Dikarya</taxon>
        <taxon>Ascomycota</taxon>
        <taxon>Pezizomycotina</taxon>
        <taxon>Dothideomycetes</taxon>
        <taxon>Dothideomycetes incertae sedis</taxon>
        <taxon>Acrospermales</taxon>
        <taxon>Acrospermaceae</taxon>
        <taxon>Pseudovirgaria</taxon>
    </lineage>
</organism>
<dbReference type="Proteomes" id="UP000799437">
    <property type="component" value="Unassembled WGS sequence"/>
</dbReference>
<dbReference type="OrthoDB" id="8436363at2759"/>
<feature type="compositionally biased region" description="Low complexity" evidence="1">
    <location>
        <begin position="1004"/>
        <end position="1021"/>
    </location>
</feature>
<feature type="compositionally biased region" description="Polar residues" evidence="1">
    <location>
        <begin position="296"/>
        <end position="306"/>
    </location>
</feature>
<dbReference type="AlphaFoldDB" id="A0A6A6W6B6"/>
<feature type="region of interest" description="Disordered" evidence="1">
    <location>
        <begin position="986"/>
        <end position="1043"/>
    </location>
</feature>
<dbReference type="GeneID" id="54482944"/>
<dbReference type="PANTHER" id="PTHR45690">
    <property type="entry name" value="NACHT, LRR AND PYD DOMAINS-CONTAINING PROTEIN 12"/>
    <property type="match status" value="1"/>
</dbReference>
<feature type="compositionally biased region" description="Basic and acidic residues" evidence="1">
    <location>
        <begin position="262"/>
        <end position="294"/>
    </location>
</feature>
<feature type="region of interest" description="Disordered" evidence="1">
    <location>
        <begin position="1062"/>
        <end position="1093"/>
    </location>
</feature>
<reference evidence="2" key="1">
    <citation type="journal article" date="2020" name="Stud. Mycol.">
        <title>101 Dothideomycetes genomes: a test case for predicting lifestyles and emergence of pathogens.</title>
        <authorList>
            <person name="Haridas S."/>
            <person name="Albert R."/>
            <person name="Binder M."/>
            <person name="Bloem J."/>
            <person name="Labutti K."/>
            <person name="Salamov A."/>
            <person name="Andreopoulos B."/>
            <person name="Baker S."/>
            <person name="Barry K."/>
            <person name="Bills G."/>
            <person name="Bluhm B."/>
            <person name="Cannon C."/>
            <person name="Castanera R."/>
            <person name="Culley D."/>
            <person name="Daum C."/>
            <person name="Ezra D."/>
            <person name="Gonzalez J."/>
            <person name="Henrissat B."/>
            <person name="Kuo A."/>
            <person name="Liang C."/>
            <person name="Lipzen A."/>
            <person name="Lutzoni F."/>
            <person name="Magnuson J."/>
            <person name="Mondo S."/>
            <person name="Nolan M."/>
            <person name="Ohm R."/>
            <person name="Pangilinan J."/>
            <person name="Park H.-J."/>
            <person name="Ramirez L."/>
            <person name="Alfaro M."/>
            <person name="Sun H."/>
            <person name="Tritt A."/>
            <person name="Yoshinaga Y."/>
            <person name="Zwiers L.-H."/>
            <person name="Turgeon B."/>
            <person name="Goodwin S."/>
            <person name="Spatafora J."/>
            <person name="Crous P."/>
            <person name="Grigoriev I."/>
        </authorList>
    </citation>
    <scope>NUCLEOTIDE SEQUENCE</scope>
    <source>
        <strain evidence="2">CBS 121739</strain>
    </source>
</reference>
<feature type="compositionally biased region" description="Basic residues" evidence="1">
    <location>
        <begin position="14"/>
        <end position="25"/>
    </location>
</feature>
<feature type="region of interest" description="Disordered" evidence="1">
    <location>
        <begin position="1"/>
        <end position="183"/>
    </location>
</feature>
<sequence>MEDIHGVDVSWVHHSNKGPHQRQRAHSSPGLSKDVPPKTSSHGGLPSPPPELSPPESPSQTIPEPPDELTTSSTTPPMPVPLGGLKLQGKRPGMLYRNSSDKEKNTSLPHDKSPKRPSWISSISSKFSQTSVPQSDQLNVASSSVQTTASSNTTGKVQEASEEVDSSPQQSPKSGGASFFTSALRRLSSGTPITGAGKAVPNGGVCPRRVLNVDPNRERCVMPELNNAKLRKVAFCVDVEIAGGPRYKDEEEELGRKKKFNEKKSKDSGEGEALKDPGNMVEKKDAYIAEHEKNAAATTLQPSAAQQVPHATEDKKDGNKKKEKKKRSEAERKERKEKKRRKAEENGQIPMEINQEDSSGTSTPAGTAPARPQSRPTTDPLRIYRRCCQLRETPILKRITEQLAQPSTCPIETPGIVSCLDLTGSRLQLADVFTLSDWLAIVPVKRLLLEDADLGDEAVRVILAGLLAARHPEYPRRKIGSSSRDNSIRSTLGGYQERSGFVEKISLKNNPKVGKEGWKHISLFIYMCRSLRALDVSMIPFGRERPKKNNAPGKRASMEFHASHSELADIFSKAISERLGGSRFEELIMAECSLDTEDVRKIVDAITWSGLKRLSLASNNLSDAALEYVCRYIRSGVPDGLDLGGNDMSNRLDHLCSAFTGSCQIWALSLADCNLMPDSLRPLFQSLITLPNVRFLDLSHNRKLFSQDPSALTILRKYLPQFTTLKRIHLNDCSMKPAQAIGLAEIISEVPHLAHISLLENPQLSALAKATDEAGQEEACALYASLMCAARVSSSVICIDIDVPAQESSEIVKALAKQVVAHCLRNMESWTAADAAQAGEQGLSLEGVKDTLSDRQVEIPEVLLHLVGNAEGGDYDTAPDDDYIVGGTGVVKALSYCLLEKASDSRRSSVPVSGTASPKNAIEQRTGGVKAKNMSRDLLGSARKIRERIQPAIVRESKGTDEMAYKRLLFLDQTLQGIIRRFETEYPDTRIEHDTPPDPDTASEKSSPPSSLAESAAKELSVNTEATTYESESDDGRVASPALLSRHNSDVSFASRALGKEEGHIHRLSQKVRRDILKNSSPSQPLPGEAGGYEPAHISALRAKFAQIPGDELLRGIQKEGWDATFKRMGENAEELRRLQEENPEDFQAFKEAQLAALENVGHQDAEAVRQGGSNVAVKD</sequence>
<keyword evidence="3" id="KW-1185">Reference proteome</keyword>
<feature type="region of interest" description="Disordered" evidence="1">
    <location>
        <begin position="190"/>
        <end position="209"/>
    </location>
</feature>
<feature type="compositionally biased region" description="Basic and acidic residues" evidence="1">
    <location>
        <begin position="99"/>
        <end position="114"/>
    </location>
</feature>
<gene>
    <name evidence="2" type="ORF">EJ05DRAFT_439776</name>
</gene>
<feature type="compositionally biased region" description="Polar residues" evidence="1">
    <location>
        <begin position="356"/>
        <end position="365"/>
    </location>
</feature>
<dbReference type="RefSeq" id="XP_033600180.1">
    <property type="nucleotide sequence ID" value="XM_033741890.1"/>
</dbReference>
<dbReference type="InterPro" id="IPR032675">
    <property type="entry name" value="LRR_dom_sf"/>
</dbReference>
<feature type="region of interest" description="Disordered" evidence="1">
    <location>
        <begin position="907"/>
        <end position="928"/>
    </location>
</feature>
<evidence type="ECO:0000313" key="3">
    <source>
        <dbReference type="Proteomes" id="UP000799437"/>
    </source>
</evidence>
<feature type="region of interest" description="Disordered" evidence="1">
    <location>
        <begin position="246"/>
        <end position="380"/>
    </location>
</feature>
<feature type="compositionally biased region" description="Pro residues" evidence="1">
    <location>
        <begin position="46"/>
        <end position="57"/>
    </location>
</feature>
<name>A0A6A6W6B6_9PEZI</name>
<dbReference type="Gene3D" id="3.80.10.10">
    <property type="entry name" value="Ribonuclease Inhibitor"/>
    <property type="match status" value="1"/>
</dbReference>
<protein>
    <submittedName>
        <fullName evidence="2">RNI-like protein</fullName>
    </submittedName>
</protein>
<feature type="compositionally biased region" description="Polar residues" evidence="1">
    <location>
        <begin position="908"/>
        <end position="918"/>
    </location>
</feature>
<feature type="compositionally biased region" description="Low complexity" evidence="1">
    <location>
        <begin position="139"/>
        <end position="154"/>
    </location>
</feature>
<feature type="compositionally biased region" description="Low complexity" evidence="1">
    <location>
        <begin position="116"/>
        <end position="131"/>
    </location>
</feature>
<dbReference type="SUPFAM" id="SSF52047">
    <property type="entry name" value="RNI-like"/>
    <property type="match status" value="1"/>
</dbReference>
<feature type="compositionally biased region" description="Basic and acidic residues" evidence="1">
    <location>
        <begin position="986"/>
        <end position="996"/>
    </location>
</feature>
<dbReference type="EMBL" id="ML996573">
    <property type="protein sequence ID" value="KAF2757729.1"/>
    <property type="molecule type" value="Genomic_DNA"/>
</dbReference>
<accession>A0A6A6W6B6</accession>